<feature type="transmembrane region" description="Helical" evidence="9">
    <location>
        <begin position="134"/>
        <end position="153"/>
    </location>
</feature>
<feature type="transmembrane region" description="Helical" evidence="9">
    <location>
        <begin position="76"/>
        <end position="94"/>
    </location>
</feature>
<feature type="transmembrane region" description="Helical" evidence="9">
    <location>
        <begin position="49"/>
        <end position="70"/>
    </location>
</feature>
<feature type="domain" description="Cation/H+ exchanger transmembrane" evidence="10">
    <location>
        <begin position="36"/>
        <end position="388"/>
    </location>
</feature>
<dbReference type="GO" id="GO:0015297">
    <property type="term" value="F:antiporter activity"/>
    <property type="evidence" value="ECO:0007669"/>
    <property type="project" value="UniProtKB-KW"/>
</dbReference>
<dbReference type="InterPro" id="IPR006153">
    <property type="entry name" value="Cation/H_exchanger_TM"/>
</dbReference>
<evidence type="ECO:0000256" key="9">
    <source>
        <dbReference type="SAM" id="Phobius"/>
    </source>
</evidence>
<keyword evidence="4" id="KW-0050">Antiport</keyword>
<organism evidence="11 12">
    <name type="scientific">Coxiella burnetii (strain Dugway 5J108-111)</name>
    <dbReference type="NCBI Taxonomy" id="434922"/>
    <lineage>
        <taxon>Bacteria</taxon>
        <taxon>Pseudomonadati</taxon>
        <taxon>Pseudomonadota</taxon>
        <taxon>Gammaproteobacteria</taxon>
        <taxon>Legionellales</taxon>
        <taxon>Coxiellaceae</taxon>
        <taxon>Coxiella</taxon>
    </lineage>
</organism>
<dbReference type="Proteomes" id="UP000008555">
    <property type="component" value="Chromosome"/>
</dbReference>
<accession>A9KED4</accession>
<gene>
    <name evidence="11" type="primary">rosB</name>
    <name evidence="11" type="ordered locus">CBUD_1616</name>
</gene>
<evidence type="ECO:0000256" key="2">
    <source>
        <dbReference type="ARBA" id="ARBA00005551"/>
    </source>
</evidence>
<evidence type="ECO:0000259" key="10">
    <source>
        <dbReference type="Pfam" id="PF00999"/>
    </source>
</evidence>
<evidence type="ECO:0000313" key="12">
    <source>
        <dbReference type="Proteomes" id="UP000008555"/>
    </source>
</evidence>
<dbReference type="EMBL" id="CP000733">
    <property type="protein sequence ID" value="ABS78483.2"/>
    <property type="molecule type" value="Genomic_DNA"/>
</dbReference>
<evidence type="ECO:0000256" key="1">
    <source>
        <dbReference type="ARBA" id="ARBA00004141"/>
    </source>
</evidence>
<dbReference type="Gene3D" id="1.20.1530.20">
    <property type="match status" value="1"/>
</dbReference>
<reference evidence="11 12" key="1">
    <citation type="journal article" date="2009" name="Infect. Immun.">
        <title>Comparative genomics reveal extensive transposon-mediated genomic plasticity and diversity among potential effector proteins within the genus Coxiella.</title>
        <authorList>
            <person name="Beare P.A."/>
            <person name="Unsworth N."/>
            <person name="Andoh M."/>
            <person name="Voth D.E."/>
            <person name="Omsland A."/>
            <person name="Gilk S.D."/>
            <person name="Williams K.P."/>
            <person name="Sobral B.W."/>
            <person name="Kupko J.J.III."/>
            <person name="Porcella S.F."/>
            <person name="Samuel J.E."/>
            <person name="Heinzen R.A."/>
        </authorList>
    </citation>
    <scope>NUCLEOTIDE SEQUENCE [LARGE SCALE GENOMIC DNA]</scope>
    <source>
        <strain evidence="11 12">Dugway 5J108-111</strain>
    </source>
</reference>
<feature type="transmembrane region" description="Helical" evidence="9">
    <location>
        <begin position="193"/>
        <end position="213"/>
    </location>
</feature>
<feature type="transmembrane region" description="Helical" evidence="9">
    <location>
        <begin position="349"/>
        <end position="367"/>
    </location>
</feature>
<evidence type="ECO:0000313" key="11">
    <source>
        <dbReference type="EMBL" id="ABS78483.2"/>
    </source>
</evidence>
<feature type="transmembrane region" description="Helical" evidence="9">
    <location>
        <begin position="233"/>
        <end position="251"/>
    </location>
</feature>
<proteinExistence type="inferred from homology"/>
<comment type="subcellular location">
    <subcellularLocation>
        <location evidence="1">Membrane</location>
        <topology evidence="1">Multi-pass membrane protein</topology>
    </subcellularLocation>
</comment>
<keyword evidence="8 9" id="KW-0472">Membrane</keyword>
<evidence type="ECO:0000256" key="5">
    <source>
        <dbReference type="ARBA" id="ARBA00022692"/>
    </source>
</evidence>
<dbReference type="PANTHER" id="PTHR42751">
    <property type="entry name" value="SODIUM/HYDROGEN EXCHANGER FAMILY/TRKA DOMAIN PROTEIN"/>
    <property type="match status" value="1"/>
</dbReference>
<feature type="transmembrane region" description="Helical" evidence="9">
    <location>
        <begin position="306"/>
        <end position="328"/>
    </location>
</feature>
<dbReference type="GO" id="GO:1902600">
    <property type="term" value="P:proton transmembrane transport"/>
    <property type="evidence" value="ECO:0007669"/>
    <property type="project" value="InterPro"/>
</dbReference>
<feature type="transmembrane region" description="Helical" evidence="9">
    <location>
        <begin position="373"/>
        <end position="390"/>
    </location>
</feature>
<dbReference type="GO" id="GO:0016020">
    <property type="term" value="C:membrane"/>
    <property type="evidence" value="ECO:0007669"/>
    <property type="project" value="UniProtKB-SubCell"/>
</dbReference>
<feature type="transmembrane region" description="Helical" evidence="9">
    <location>
        <begin position="106"/>
        <end position="128"/>
    </location>
</feature>
<keyword evidence="3" id="KW-0813">Transport</keyword>
<dbReference type="Pfam" id="PF00999">
    <property type="entry name" value="Na_H_Exchanger"/>
    <property type="match status" value="1"/>
</dbReference>
<keyword evidence="7" id="KW-0406">Ion transport</keyword>
<evidence type="ECO:0000256" key="4">
    <source>
        <dbReference type="ARBA" id="ARBA00022449"/>
    </source>
</evidence>
<comment type="similarity">
    <text evidence="2">Belongs to the monovalent cation:proton antiporter 2 (CPA2) transporter (TC 2.A.37) family.</text>
</comment>
<sequence>MAPFTSLETAQIDGGICMFEHDIVFSIFLIFAGAAVLSTFALMTRQSMLVAYMLLGILLGPWGLKLIANIDMLRTVSDVGIIFLLFLLGLNLPPQKLITMFTKIKWLALISSIVFAATGYGVAYFFNYPVVECLVIGGAMMFSSTIIGIKLLPTTILHHQHTGEVMISVLLLQDLIAIAVLFLLHGAGRQGKILVDIALVLLGFPAILIFAYLFDRFVLFPLFSKFNRIKEYLFLLAIAWCLSMAQLAASLGLSGEVGAFIAGVSLASRPVSVYISESLKPVRDFFLVLFFFSVGATFDLQFLPGVIIPALILLVLLMAIKPVIYRLLLRWVGESKQVSWEVGIRLAQISEFSLIIAYMALSNHLIANKAASLIETITILSFIVSSYWVVMKYPTPLAISDRLRRD</sequence>
<evidence type="ECO:0000256" key="8">
    <source>
        <dbReference type="ARBA" id="ARBA00023136"/>
    </source>
</evidence>
<evidence type="ECO:0000256" key="3">
    <source>
        <dbReference type="ARBA" id="ARBA00022448"/>
    </source>
</evidence>
<protein>
    <submittedName>
        <fullName evidence="11">Potassium/proton antiporter</fullName>
    </submittedName>
</protein>
<name>A9KED4_COXBN</name>
<feature type="transmembrane region" description="Helical" evidence="9">
    <location>
        <begin position="165"/>
        <end position="187"/>
    </location>
</feature>
<feature type="transmembrane region" description="Helical" evidence="9">
    <location>
        <begin position="23"/>
        <end position="42"/>
    </location>
</feature>
<keyword evidence="5 9" id="KW-0812">Transmembrane</keyword>
<dbReference type="AlphaFoldDB" id="A9KED4"/>
<dbReference type="KEGG" id="cbd:CBUD_1616"/>
<keyword evidence="6 9" id="KW-1133">Transmembrane helix</keyword>
<dbReference type="HOGENOM" id="CLU_005126_1_2_6"/>
<dbReference type="InterPro" id="IPR038770">
    <property type="entry name" value="Na+/solute_symporter_sf"/>
</dbReference>
<dbReference type="PANTHER" id="PTHR42751:SF3">
    <property type="entry name" value="SODIUM_GLUTAMATE SYMPORTER"/>
    <property type="match status" value="1"/>
</dbReference>
<evidence type="ECO:0000256" key="6">
    <source>
        <dbReference type="ARBA" id="ARBA00022989"/>
    </source>
</evidence>
<evidence type="ECO:0000256" key="7">
    <source>
        <dbReference type="ARBA" id="ARBA00023065"/>
    </source>
</evidence>